<dbReference type="EMBL" id="JAWQEG010004322">
    <property type="protein sequence ID" value="KAK3862105.1"/>
    <property type="molecule type" value="Genomic_DNA"/>
</dbReference>
<reference evidence="2" key="1">
    <citation type="submission" date="2023-10" db="EMBL/GenBank/DDBJ databases">
        <title>Genome assemblies of two species of porcelain crab, Petrolisthes cinctipes and Petrolisthes manimaculis (Anomura: Porcellanidae).</title>
        <authorList>
            <person name="Angst P."/>
        </authorList>
    </citation>
    <scope>NUCLEOTIDE SEQUENCE</scope>
    <source>
        <strain evidence="2">PB745_01</strain>
        <tissue evidence="2">Gill</tissue>
    </source>
</reference>
<feature type="compositionally biased region" description="Polar residues" evidence="1">
    <location>
        <begin position="20"/>
        <end position="32"/>
    </location>
</feature>
<feature type="region of interest" description="Disordered" evidence="1">
    <location>
        <begin position="126"/>
        <end position="162"/>
    </location>
</feature>
<evidence type="ECO:0000313" key="2">
    <source>
        <dbReference type="EMBL" id="KAK3862105.1"/>
    </source>
</evidence>
<feature type="region of interest" description="Disordered" evidence="1">
    <location>
        <begin position="58"/>
        <end position="91"/>
    </location>
</feature>
<evidence type="ECO:0000313" key="3">
    <source>
        <dbReference type="Proteomes" id="UP001286313"/>
    </source>
</evidence>
<accession>A0AAE1K413</accession>
<dbReference type="AlphaFoldDB" id="A0AAE1K413"/>
<protein>
    <submittedName>
        <fullName evidence="2">Uncharacterized protein</fullName>
    </submittedName>
</protein>
<feature type="region of interest" description="Disordered" evidence="1">
    <location>
        <begin position="1"/>
        <end position="36"/>
    </location>
</feature>
<evidence type="ECO:0000256" key="1">
    <source>
        <dbReference type="SAM" id="MobiDB-lite"/>
    </source>
</evidence>
<gene>
    <name evidence="2" type="ORF">Pcinc_031996</name>
</gene>
<feature type="compositionally biased region" description="Polar residues" evidence="1">
    <location>
        <begin position="127"/>
        <end position="162"/>
    </location>
</feature>
<name>A0AAE1K413_PETCI</name>
<organism evidence="2 3">
    <name type="scientific">Petrolisthes cinctipes</name>
    <name type="common">Flat porcelain crab</name>
    <dbReference type="NCBI Taxonomy" id="88211"/>
    <lineage>
        <taxon>Eukaryota</taxon>
        <taxon>Metazoa</taxon>
        <taxon>Ecdysozoa</taxon>
        <taxon>Arthropoda</taxon>
        <taxon>Crustacea</taxon>
        <taxon>Multicrustacea</taxon>
        <taxon>Malacostraca</taxon>
        <taxon>Eumalacostraca</taxon>
        <taxon>Eucarida</taxon>
        <taxon>Decapoda</taxon>
        <taxon>Pleocyemata</taxon>
        <taxon>Anomura</taxon>
        <taxon>Galatheoidea</taxon>
        <taxon>Porcellanidae</taxon>
        <taxon>Petrolisthes</taxon>
    </lineage>
</organism>
<feature type="compositionally biased region" description="Pro residues" evidence="1">
    <location>
        <begin position="80"/>
        <end position="91"/>
    </location>
</feature>
<comment type="caution">
    <text evidence="2">The sequence shown here is derived from an EMBL/GenBank/DDBJ whole genome shotgun (WGS) entry which is preliminary data.</text>
</comment>
<keyword evidence="3" id="KW-1185">Reference proteome</keyword>
<proteinExistence type="predicted"/>
<sequence length="162" mass="17552">MGTDCHAHLIMRPSARQGATRLSASQPRSQQVPHHISPRHSPLLYLFQPVQHHLSPRQPLTLPISASPTQPLTLPISASPTPPQSPTQPLPLPLLASPILPQSQTQPLPLSLLVSNTQHIPYHCQPASHQSSSYHSLPFTTPSRTKITPASTTSCFSTLNSS</sequence>
<dbReference type="Proteomes" id="UP001286313">
    <property type="component" value="Unassembled WGS sequence"/>
</dbReference>